<dbReference type="GO" id="GO:0005829">
    <property type="term" value="C:cytosol"/>
    <property type="evidence" value="ECO:0007669"/>
    <property type="project" value="TreeGrafter"/>
</dbReference>
<feature type="active site" description="Proton acceptor; specific for D-alanine" evidence="5">
    <location>
        <position position="50"/>
    </location>
</feature>
<protein>
    <recommendedName>
        <fullName evidence="5">Alanine racemase</fullName>
        <ecNumber evidence="5">5.1.1.1</ecNumber>
    </recommendedName>
</protein>
<keyword evidence="4 5" id="KW-0413">Isomerase</keyword>
<dbReference type="GO" id="GO:0008784">
    <property type="term" value="F:alanine racemase activity"/>
    <property type="evidence" value="ECO:0007669"/>
    <property type="project" value="UniProtKB-UniRule"/>
</dbReference>
<evidence type="ECO:0000256" key="1">
    <source>
        <dbReference type="ARBA" id="ARBA00000316"/>
    </source>
</evidence>
<dbReference type="SUPFAM" id="SSF51419">
    <property type="entry name" value="PLP-binding barrel"/>
    <property type="match status" value="1"/>
</dbReference>
<dbReference type="NCBIfam" id="TIGR00492">
    <property type="entry name" value="alr"/>
    <property type="match status" value="1"/>
</dbReference>
<dbReference type="GO" id="GO:0030170">
    <property type="term" value="F:pyridoxal phosphate binding"/>
    <property type="evidence" value="ECO:0007669"/>
    <property type="project" value="UniProtKB-UniRule"/>
</dbReference>
<dbReference type="Pfam" id="PF01168">
    <property type="entry name" value="Ala_racemase_N"/>
    <property type="match status" value="1"/>
</dbReference>
<dbReference type="InterPro" id="IPR001608">
    <property type="entry name" value="Ala_racemase_N"/>
</dbReference>
<gene>
    <name evidence="9" type="ORF">E3J59_01615</name>
</gene>
<evidence type="ECO:0000256" key="3">
    <source>
        <dbReference type="ARBA" id="ARBA00022898"/>
    </source>
</evidence>
<feature type="modified residue" description="N6-(pyridoxal phosphate)lysine" evidence="5 6">
    <location>
        <position position="50"/>
    </location>
</feature>
<dbReference type="FunFam" id="2.40.37.10:FF:000006">
    <property type="entry name" value="Alanine racemase"/>
    <property type="match status" value="1"/>
</dbReference>
<dbReference type="CDD" id="cd00430">
    <property type="entry name" value="PLPDE_III_AR"/>
    <property type="match status" value="1"/>
</dbReference>
<evidence type="ECO:0000313" key="10">
    <source>
        <dbReference type="Proteomes" id="UP000320679"/>
    </source>
</evidence>
<dbReference type="SUPFAM" id="SSF50621">
    <property type="entry name" value="Alanine racemase C-terminal domain-like"/>
    <property type="match status" value="1"/>
</dbReference>
<dbReference type="PROSITE" id="PS00395">
    <property type="entry name" value="ALANINE_RACEMASE"/>
    <property type="match status" value="1"/>
</dbReference>
<comment type="caution">
    <text evidence="9">The sequence shown here is derived from an EMBL/GenBank/DDBJ whole genome shotgun (WGS) entry which is preliminary data.</text>
</comment>
<comment type="catalytic activity">
    <reaction evidence="1 5">
        <text>L-alanine = D-alanine</text>
        <dbReference type="Rhea" id="RHEA:20249"/>
        <dbReference type="ChEBI" id="CHEBI:57416"/>
        <dbReference type="ChEBI" id="CHEBI:57972"/>
        <dbReference type="EC" id="5.1.1.1"/>
    </reaction>
</comment>
<dbReference type="InterPro" id="IPR011079">
    <property type="entry name" value="Ala_racemase_C"/>
</dbReference>
<evidence type="ECO:0000256" key="4">
    <source>
        <dbReference type="ARBA" id="ARBA00023235"/>
    </source>
</evidence>
<keyword evidence="3 5" id="KW-0663">Pyridoxal phosphate</keyword>
<dbReference type="FunFam" id="3.20.20.10:FF:000002">
    <property type="entry name" value="Alanine racemase"/>
    <property type="match status" value="1"/>
</dbReference>
<evidence type="ECO:0000259" key="8">
    <source>
        <dbReference type="SMART" id="SM01005"/>
    </source>
</evidence>
<feature type="active site" description="Proton acceptor; specific for L-alanine" evidence="5">
    <location>
        <position position="276"/>
    </location>
</feature>
<comment type="similarity">
    <text evidence="5">Belongs to the alanine racemase family.</text>
</comment>
<evidence type="ECO:0000256" key="2">
    <source>
        <dbReference type="ARBA" id="ARBA00001933"/>
    </source>
</evidence>
<reference evidence="9 10" key="1">
    <citation type="submission" date="2019-03" db="EMBL/GenBank/DDBJ databases">
        <title>Metabolic potential of uncultured bacteria and archaea associated with petroleum seepage in deep-sea sediments.</title>
        <authorList>
            <person name="Dong X."/>
            <person name="Hubert C."/>
        </authorList>
    </citation>
    <scope>NUCLEOTIDE SEQUENCE [LARGE SCALE GENOMIC DNA]</scope>
    <source>
        <strain evidence="9">E29_bin78</strain>
    </source>
</reference>
<proteinExistence type="inferred from homology"/>
<dbReference type="SMART" id="SM01005">
    <property type="entry name" value="Ala_racemase_C"/>
    <property type="match status" value="1"/>
</dbReference>
<dbReference type="EC" id="5.1.1.1" evidence="5"/>
<comment type="function">
    <text evidence="5">Catalyzes the interconversion of L-alanine and D-alanine. May also act on other amino acids.</text>
</comment>
<dbReference type="Proteomes" id="UP000320679">
    <property type="component" value="Unassembled WGS sequence"/>
</dbReference>
<dbReference type="InterPro" id="IPR029066">
    <property type="entry name" value="PLP-binding_barrel"/>
</dbReference>
<evidence type="ECO:0000313" key="9">
    <source>
        <dbReference type="EMBL" id="TET47843.1"/>
    </source>
</evidence>
<feature type="binding site" evidence="5 7">
    <location>
        <position position="324"/>
    </location>
    <ligand>
        <name>substrate</name>
    </ligand>
</feature>
<dbReference type="EMBL" id="SOJK01000072">
    <property type="protein sequence ID" value="TET47843.1"/>
    <property type="molecule type" value="Genomic_DNA"/>
</dbReference>
<dbReference type="HAMAP" id="MF_01201">
    <property type="entry name" value="Ala_racemase"/>
    <property type="match status" value="1"/>
</dbReference>
<dbReference type="Pfam" id="PF00842">
    <property type="entry name" value="Ala_racemase_C"/>
    <property type="match status" value="1"/>
</dbReference>
<comment type="cofactor">
    <cofactor evidence="2 5 6">
        <name>pyridoxal 5'-phosphate</name>
        <dbReference type="ChEBI" id="CHEBI:597326"/>
    </cofactor>
</comment>
<dbReference type="Gene3D" id="3.20.20.10">
    <property type="entry name" value="Alanine racemase"/>
    <property type="match status" value="1"/>
</dbReference>
<dbReference type="Gene3D" id="2.40.37.10">
    <property type="entry name" value="Lyase, Ornithine Decarboxylase, Chain A, domain 1"/>
    <property type="match status" value="1"/>
</dbReference>
<dbReference type="GO" id="GO:0009252">
    <property type="term" value="P:peptidoglycan biosynthetic process"/>
    <property type="evidence" value="ECO:0007669"/>
    <property type="project" value="TreeGrafter"/>
</dbReference>
<dbReference type="InterPro" id="IPR020622">
    <property type="entry name" value="Ala_racemase_pyridoxalP-BS"/>
</dbReference>
<sequence length="388" mass="42378">MRIFRICKKEEAKTNMRPTRVEINLDNIAYNISEIQRRIGDKVKIMAVVKANAYGHGAVEVARTALESGAQWLAVAMLEEAVELREDGIQSPILVLGPSPPAEAQELVKYRLAQAVCTGELAQALSAEAKGQAQDAKVHVKVDTGLGRLGILPEEVTGFIKDISRLKGIKIEGIFTHFSVAGEDRRFTELQMKKFQGMLASLEKAGIRIPVKHAANSAAVLDTPSSYFSLVRPGIMLYGLYPSLKVTHSIHLKPAMSFKTQVAYLKTVPAGVSLSYGRTFVTRKKSRIATLPVGYADGYSIALSNRGEVLIKGKRATVVGSVCMDMTLVDVTHIPDVKVGNEVILFGRQDGAQLSADEVASKIGTINYEVLCGIDRRVPRVYIRDDKN</sequence>
<dbReference type="PANTHER" id="PTHR30511:SF0">
    <property type="entry name" value="ALANINE RACEMASE, CATABOLIC-RELATED"/>
    <property type="match status" value="1"/>
</dbReference>
<dbReference type="GO" id="GO:0030632">
    <property type="term" value="P:D-alanine biosynthetic process"/>
    <property type="evidence" value="ECO:0007669"/>
    <property type="project" value="UniProtKB-UniRule"/>
</dbReference>
<feature type="domain" description="Alanine racemase C-terminal" evidence="8">
    <location>
        <begin position="255"/>
        <end position="383"/>
    </location>
</feature>
<feature type="binding site" evidence="5 7">
    <location>
        <position position="148"/>
    </location>
    <ligand>
        <name>substrate</name>
    </ligand>
</feature>
<dbReference type="UniPathway" id="UPA00042">
    <property type="reaction ID" value="UER00497"/>
</dbReference>
<evidence type="ECO:0000256" key="7">
    <source>
        <dbReference type="PIRSR" id="PIRSR600821-52"/>
    </source>
</evidence>
<organism evidence="9 10">
    <name type="scientific">Aerophobetes bacterium</name>
    <dbReference type="NCBI Taxonomy" id="2030807"/>
    <lineage>
        <taxon>Bacteria</taxon>
        <taxon>Candidatus Aerophobota</taxon>
    </lineage>
</organism>
<accession>A0A523UZ90</accession>
<dbReference type="AlphaFoldDB" id="A0A523UZ90"/>
<evidence type="ECO:0000256" key="5">
    <source>
        <dbReference type="HAMAP-Rule" id="MF_01201"/>
    </source>
</evidence>
<dbReference type="PANTHER" id="PTHR30511">
    <property type="entry name" value="ALANINE RACEMASE"/>
    <property type="match status" value="1"/>
</dbReference>
<name>A0A523UZ90_UNCAE</name>
<dbReference type="PRINTS" id="PR00992">
    <property type="entry name" value="ALARACEMASE"/>
</dbReference>
<evidence type="ECO:0000256" key="6">
    <source>
        <dbReference type="PIRSR" id="PIRSR600821-50"/>
    </source>
</evidence>
<dbReference type="InterPro" id="IPR009006">
    <property type="entry name" value="Ala_racemase/Decarboxylase_C"/>
</dbReference>
<comment type="pathway">
    <text evidence="5">Amino-acid biosynthesis; D-alanine biosynthesis; D-alanine from L-alanine: step 1/1.</text>
</comment>
<dbReference type="InterPro" id="IPR000821">
    <property type="entry name" value="Ala_racemase"/>
</dbReference>